<reference evidence="2" key="1">
    <citation type="journal article" date="2013" name="Nature">
        <title>Draft genome of the wheat A-genome progenitor Triticum urartu.</title>
        <authorList>
            <person name="Ling H.Q."/>
            <person name="Zhao S."/>
            <person name="Liu D."/>
            <person name="Wang J."/>
            <person name="Sun H."/>
            <person name="Zhang C."/>
            <person name="Fan H."/>
            <person name="Li D."/>
            <person name="Dong L."/>
            <person name="Tao Y."/>
            <person name="Gao C."/>
            <person name="Wu H."/>
            <person name="Li Y."/>
            <person name="Cui Y."/>
            <person name="Guo X."/>
            <person name="Zheng S."/>
            <person name="Wang B."/>
            <person name="Yu K."/>
            <person name="Liang Q."/>
            <person name="Yang W."/>
            <person name="Lou X."/>
            <person name="Chen J."/>
            <person name="Feng M."/>
            <person name="Jian J."/>
            <person name="Zhang X."/>
            <person name="Luo G."/>
            <person name="Jiang Y."/>
            <person name="Liu J."/>
            <person name="Wang Z."/>
            <person name="Sha Y."/>
            <person name="Zhang B."/>
            <person name="Wu H."/>
            <person name="Tang D."/>
            <person name="Shen Q."/>
            <person name="Xue P."/>
            <person name="Zou S."/>
            <person name="Wang X."/>
            <person name="Liu X."/>
            <person name="Wang F."/>
            <person name="Yang Y."/>
            <person name="An X."/>
            <person name="Dong Z."/>
            <person name="Zhang K."/>
            <person name="Zhang X."/>
            <person name="Luo M.C."/>
            <person name="Dvorak J."/>
            <person name="Tong Y."/>
            <person name="Wang J."/>
            <person name="Yang H."/>
            <person name="Li Z."/>
            <person name="Wang D."/>
            <person name="Zhang A."/>
            <person name="Wang J."/>
        </authorList>
    </citation>
    <scope>NUCLEOTIDE SEQUENCE</scope>
    <source>
        <strain evidence="2">cv. G1812</strain>
    </source>
</reference>
<evidence type="ECO:0000313" key="1">
    <source>
        <dbReference type="EnsemblPlants" id="TuG1812G0100001440.01.T01.cds379172"/>
    </source>
</evidence>
<proteinExistence type="predicted"/>
<dbReference type="Proteomes" id="UP000015106">
    <property type="component" value="Chromosome 1"/>
</dbReference>
<organism evidence="1 2">
    <name type="scientific">Triticum urartu</name>
    <name type="common">Red wild einkorn</name>
    <name type="synonym">Crithodium urartu</name>
    <dbReference type="NCBI Taxonomy" id="4572"/>
    <lineage>
        <taxon>Eukaryota</taxon>
        <taxon>Viridiplantae</taxon>
        <taxon>Streptophyta</taxon>
        <taxon>Embryophyta</taxon>
        <taxon>Tracheophyta</taxon>
        <taxon>Spermatophyta</taxon>
        <taxon>Magnoliopsida</taxon>
        <taxon>Liliopsida</taxon>
        <taxon>Poales</taxon>
        <taxon>Poaceae</taxon>
        <taxon>BOP clade</taxon>
        <taxon>Pooideae</taxon>
        <taxon>Triticodae</taxon>
        <taxon>Triticeae</taxon>
        <taxon>Triticinae</taxon>
        <taxon>Triticum</taxon>
    </lineage>
</organism>
<sequence>MYEKESMRDNKIFPILEGKIFMARYSQVKIRASYIPHKQMQLSFHPLRVFNERC</sequence>
<reference evidence="1" key="2">
    <citation type="submission" date="2018-03" db="EMBL/GenBank/DDBJ databases">
        <title>The Triticum urartu genome reveals the dynamic nature of wheat genome evolution.</title>
        <authorList>
            <person name="Ling H."/>
            <person name="Ma B."/>
            <person name="Shi X."/>
            <person name="Liu H."/>
            <person name="Dong L."/>
            <person name="Sun H."/>
            <person name="Cao Y."/>
            <person name="Gao Q."/>
            <person name="Zheng S."/>
            <person name="Li Y."/>
            <person name="Yu Y."/>
            <person name="Du H."/>
            <person name="Qi M."/>
            <person name="Li Y."/>
            <person name="Yu H."/>
            <person name="Cui Y."/>
            <person name="Wang N."/>
            <person name="Chen C."/>
            <person name="Wu H."/>
            <person name="Zhao Y."/>
            <person name="Zhang J."/>
            <person name="Li Y."/>
            <person name="Zhou W."/>
            <person name="Zhang B."/>
            <person name="Hu W."/>
            <person name="Eijk M."/>
            <person name="Tang J."/>
            <person name="Witsenboer H."/>
            <person name="Zhao S."/>
            <person name="Li Z."/>
            <person name="Zhang A."/>
            <person name="Wang D."/>
            <person name="Liang C."/>
        </authorList>
    </citation>
    <scope>NUCLEOTIDE SEQUENCE [LARGE SCALE GENOMIC DNA]</scope>
    <source>
        <strain evidence="1">cv. G1812</strain>
    </source>
</reference>
<name>A0A8R7P0A2_TRIUA</name>
<dbReference type="EnsemblPlants" id="TuG1812G0100001440.01.T01">
    <property type="protein sequence ID" value="TuG1812G0100001440.01.T01.cds379172"/>
    <property type="gene ID" value="TuG1812G0100001440.01"/>
</dbReference>
<gene>
    <name evidence="1" type="primary">LOC125551415</name>
</gene>
<keyword evidence="2" id="KW-1185">Reference proteome</keyword>
<accession>A0A8R7P0A2</accession>
<reference evidence="1" key="3">
    <citation type="submission" date="2022-06" db="UniProtKB">
        <authorList>
            <consortium name="EnsemblPlants"/>
        </authorList>
    </citation>
    <scope>IDENTIFICATION</scope>
</reference>
<evidence type="ECO:0000313" key="2">
    <source>
        <dbReference type="Proteomes" id="UP000015106"/>
    </source>
</evidence>
<dbReference type="AlphaFoldDB" id="A0A8R7P0A2"/>
<protein>
    <submittedName>
        <fullName evidence="1">Uncharacterized protein</fullName>
    </submittedName>
</protein>
<dbReference type="Gramene" id="TuG1812G0100001440.01.T01">
    <property type="protein sequence ID" value="TuG1812G0100001440.01.T01.cds379172"/>
    <property type="gene ID" value="TuG1812G0100001440.01"/>
</dbReference>